<dbReference type="InterPro" id="IPR025110">
    <property type="entry name" value="AMP-bd_C"/>
</dbReference>
<evidence type="ECO:0000256" key="1">
    <source>
        <dbReference type="SAM" id="MobiDB-lite"/>
    </source>
</evidence>
<feature type="compositionally biased region" description="Low complexity" evidence="1">
    <location>
        <begin position="85"/>
        <end position="96"/>
    </location>
</feature>
<sequence>MANSNPELEDQLRQLDSELEEGDITRKGYEKRRTLILSQFLSPQDVPQPRSGGLRIHSPDDSDHPASLDGSRAASLAALHGQPGGSSRQGSLQGSQPASRQVSNARDSYDEPPYNQAPVSHVNRFQEREMGGSMRQSSFSNRSSTLMGEAPDTSRTQTLLSQHYAFNPDQQQAYNGGDGRNSTMLDSQQGYFSDFAGQQRDDQEGYGGGPHRYSQSEITSPTTQVAPPLLSAGELAGGAAVHQMPLEPREVPFAICDPHDSTFEMSRFENIAMVLRHRAKTNPKQSAYWVLDTKGKEMVSISWEKLASRAEKVAQVVRDKSSLYKGDRVALIYTENEVIEFVVALMGCFIAGVVAVPINDLKNYARLNVVLTSTQAHLALTTEANLKNFQRDITAAKLNWPRGVEWWKTNEFGSYHPKKKADEPVLEVPDLAYIEFSTAPTGDLRGVVMSHKTIMHQMATLSAMVTSATSNTKGDTFNPALRDKTGHLMTGRKTAETILTYLDPRQSVGMILGVLLNVYGGHTVIYFDQRAIETPGLYANLITRYRSTLMVADYPGLKRAAYNYQSDPMLTRNFKKNFEPNFSSVKLCMIDTLTVDPEFHELLADRWLRPLRNPRAREIVAPMLCLPEHGGMIISMRDWLGGEERMGCELTHEMDHDQQDDEKKEDEPSTSKNSAFGSSLLGGGPKQPSRMERSTEELAEVLLDKEALKTNDIVVLAMGSEAQAKAGSYPNAVRCGAFGYPIPDATLAVVDPESGLLCSKNTIGEIWVDSPSLSGGFWALPRHTENIFHARPFLFREGNPTPTALDLEFLRTGLLGCVIEGRVYVLGLYEDRLRQRVEWIEHGIQVQEHRYFFVQHLIMSIMKNVPKIHDCSAFDCFVNEEHLPIVVLESPNASTAPLASGGPPQQLDLQLLDSLAERAMDILYQEHHLRVYCVLVTPPSDLPRVTKNGRREIGNMLCRREFDNGTLPAVHVKFGVERAVQNLPFGDDPVGGVWSPIASAARKELLYEQETQWSGVDHREVVIDDRTSTSLSNFSNIFDLMQWRVARQADEMAYCTIDGRGKEGKALQWKKFDLRVASVAIYLKNKVKVKPADHVVLMYTHSEEYVFALYACMVLGVIAIPIAPLDANRLAEDAPAFLHIVADMRVKAVIVNHDVDQLFKQKIVSQHLKQSAQYLKVHIPNVYNTSKPSKQSHGCRDLGLTMNKAWVSPNSPVVIWTYWTPDQRRISVQLGHDTLMGMCKVQKETCQMTSSKPVLGCVRSTIGIGFIHTVLMGVYNGSRTYLISPLDFAQNPMSLFHALGRYKVKDTYATSQMLEFAMGHVAGKGFMLHELKNLMISTESRPRQDLYAKVRTHFAQSGLERTAINTIFSHVLNPMVASRSYMSIEPIELFLDLRALRRGLICPTDPDNDPQALLVQDSGMVPVSTRIAIVNPETQQLCHVGEYGEIWVQSEACAKSFYMSKHLFDEERFNGRILGGDPNVSYVRTGDLGFLHNVTRPIGPGNQPVEMQILFHLGNIGETFEINGLSHFPIDIENSIEKSHRNIAPGGSAIFQAGGLIVVVVEVFRKAYLASLVPVIVDAVLNEHQIIVDTVCFVGHGDFPRSRLSEKQRGKILSNWVTRKLRAVAQFNIRDQDSSGTNAQIQGHTRKTSTALSKTWSNIDSVPGHQHRGSTASQAESFVPVSRDDMSRSSIMPELPLELPQDQWQMDPSGRMFEDSTAGTTDMPKLAVNNQVVQPPEGVAEMPADSPTAYNNSGSFTNATNPYFTDEKFFDPEAPPFGSESTTDLTTPTAGPPRLSLANPSNYNNHDDNSTSGGTPTTYSATPTSAVPLSQRDTGSTVHAPGRSGTDSPYDDSGNPFAGNNVPGGVPSYYDVGSPTGQSAGTRFQGLPSQQRFSALPGSLGEDYVSPRAAWGEQPQQHELPLRAPSPGVIPRKPMPGGYELPAQAHAPQQQRGQGGAAAAGGGLQVRNPEQSADMQSVAGSVRRRYDGSGYGYDY</sequence>
<proteinExistence type="predicted"/>
<gene>
    <name evidence="3" type="ORF">HMPREF1541_00137</name>
</gene>
<dbReference type="EMBL" id="KB822711">
    <property type="protein sequence ID" value="ETN45955.1"/>
    <property type="molecule type" value="Genomic_DNA"/>
</dbReference>
<dbReference type="Pfam" id="PF06464">
    <property type="entry name" value="DMAP_binding"/>
    <property type="match status" value="1"/>
</dbReference>
<organism evidence="3 4">
    <name type="scientific">Cyphellophora europaea (strain CBS 101466)</name>
    <name type="common">Phialophora europaea</name>
    <dbReference type="NCBI Taxonomy" id="1220924"/>
    <lineage>
        <taxon>Eukaryota</taxon>
        <taxon>Fungi</taxon>
        <taxon>Dikarya</taxon>
        <taxon>Ascomycota</taxon>
        <taxon>Pezizomycotina</taxon>
        <taxon>Eurotiomycetes</taxon>
        <taxon>Chaetothyriomycetidae</taxon>
        <taxon>Chaetothyriales</taxon>
        <taxon>Cyphellophoraceae</taxon>
        <taxon>Cyphellophora</taxon>
    </lineage>
</organism>
<feature type="region of interest" description="Disordered" evidence="1">
    <location>
        <begin position="1"/>
        <end position="155"/>
    </location>
</feature>
<dbReference type="InterPro" id="IPR056881">
    <property type="entry name" value="Mug62_dom"/>
</dbReference>
<dbReference type="InterPro" id="IPR000873">
    <property type="entry name" value="AMP-dep_synth/lig_dom"/>
</dbReference>
<feature type="region of interest" description="Disordered" evidence="1">
    <location>
        <begin position="654"/>
        <end position="695"/>
    </location>
</feature>
<dbReference type="GeneID" id="19967476"/>
<dbReference type="FunCoup" id="W2SBH8">
    <property type="interactions" value="46"/>
</dbReference>
<feature type="compositionally biased region" description="Polar residues" evidence="1">
    <location>
        <begin position="1968"/>
        <end position="1979"/>
    </location>
</feature>
<dbReference type="HOGENOM" id="CLU_000737_0_0_1"/>
<dbReference type="SMART" id="SM01137">
    <property type="entry name" value="DMAP_binding"/>
    <property type="match status" value="1"/>
</dbReference>
<feature type="region of interest" description="Disordered" evidence="1">
    <location>
        <begin position="1745"/>
        <end position="1995"/>
    </location>
</feature>
<feature type="domain" description="DMAP1-binding" evidence="2">
    <location>
        <begin position="1"/>
        <end position="104"/>
    </location>
</feature>
<dbReference type="Gene3D" id="3.30.300.30">
    <property type="match status" value="1"/>
</dbReference>
<feature type="compositionally biased region" description="Polar residues" evidence="1">
    <location>
        <begin position="97"/>
        <end position="106"/>
    </location>
</feature>
<reference evidence="3 4" key="1">
    <citation type="submission" date="2013-03" db="EMBL/GenBank/DDBJ databases">
        <title>The Genome Sequence of Phialophora europaea CBS 101466.</title>
        <authorList>
            <consortium name="The Broad Institute Genomics Platform"/>
            <person name="Cuomo C."/>
            <person name="de Hoog S."/>
            <person name="Gorbushina A."/>
            <person name="Walker B."/>
            <person name="Young S.K."/>
            <person name="Zeng Q."/>
            <person name="Gargeya S."/>
            <person name="Fitzgerald M."/>
            <person name="Haas B."/>
            <person name="Abouelleil A."/>
            <person name="Allen A.W."/>
            <person name="Alvarado L."/>
            <person name="Arachchi H.M."/>
            <person name="Berlin A.M."/>
            <person name="Chapman S.B."/>
            <person name="Gainer-Dewar J."/>
            <person name="Goldberg J."/>
            <person name="Griggs A."/>
            <person name="Gujja S."/>
            <person name="Hansen M."/>
            <person name="Howarth C."/>
            <person name="Imamovic A."/>
            <person name="Ireland A."/>
            <person name="Larimer J."/>
            <person name="McCowan C."/>
            <person name="Murphy C."/>
            <person name="Pearson M."/>
            <person name="Poon T.W."/>
            <person name="Priest M."/>
            <person name="Roberts A."/>
            <person name="Saif S."/>
            <person name="Shea T."/>
            <person name="Sisk P."/>
            <person name="Sykes S."/>
            <person name="Wortman J."/>
            <person name="Nusbaum C."/>
            <person name="Birren B."/>
        </authorList>
    </citation>
    <scope>NUCLEOTIDE SEQUENCE [LARGE SCALE GENOMIC DNA]</scope>
    <source>
        <strain evidence="3 4">CBS 101466</strain>
    </source>
</reference>
<feature type="compositionally biased region" description="Low complexity" evidence="1">
    <location>
        <begin position="1810"/>
        <end position="1826"/>
    </location>
</feature>
<dbReference type="Pfam" id="PF23024">
    <property type="entry name" value="AMP-dom_DIP2-like"/>
    <property type="match status" value="1"/>
</dbReference>
<feature type="compositionally biased region" description="Basic and acidic residues" evidence="1">
    <location>
        <begin position="654"/>
        <end position="669"/>
    </location>
</feature>
<feature type="compositionally biased region" description="Low complexity" evidence="1">
    <location>
        <begin position="1943"/>
        <end position="1952"/>
    </location>
</feature>
<dbReference type="Pfam" id="PF00501">
    <property type="entry name" value="AMP-binding"/>
    <property type="match status" value="2"/>
</dbReference>
<evidence type="ECO:0000313" key="4">
    <source>
        <dbReference type="Proteomes" id="UP000030752"/>
    </source>
</evidence>
<dbReference type="VEuPathDB" id="FungiDB:HMPREF1541_00137"/>
<dbReference type="OrthoDB" id="69964at2759"/>
<dbReference type="eggNOG" id="KOG3628">
    <property type="taxonomic scope" value="Eukaryota"/>
</dbReference>
<dbReference type="PANTHER" id="PTHR22754">
    <property type="entry name" value="DISCO-INTERACTING PROTEIN 2 DIP2 -RELATED"/>
    <property type="match status" value="1"/>
</dbReference>
<name>W2SBH8_CYPE1</name>
<feature type="compositionally biased region" description="Low complexity" evidence="1">
    <location>
        <begin position="133"/>
        <end position="144"/>
    </location>
</feature>
<accession>W2SBH8</accession>
<dbReference type="GO" id="GO:0005829">
    <property type="term" value="C:cytosol"/>
    <property type="evidence" value="ECO:0007669"/>
    <property type="project" value="TreeGrafter"/>
</dbReference>
<feature type="compositionally biased region" description="Polar residues" evidence="1">
    <location>
        <begin position="1779"/>
        <end position="1789"/>
    </location>
</feature>
<keyword evidence="4" id="KW-1185">Reference proteome</keyword>
<feature type="compositionally biased region" description="Basic and acidic residues" evidence="1">
    <location>
        <begin position="23"/>
        <end position="33"/>
    </location>
</feature>
<dbReference type="Gene3D" id="3.40.50.12780">
    <property type="entry name" value="N-terminal domain of ligase-like"/>
    <property type="match status" value="3"/>
</dbReference>
<feature type="compositionally biased region" description="Polar residues" evidence="1">
    <location>
        <begin position="1748"/>
        <end position="1763"/>
    </location>
</feature>
<feature type="compositionally biased region" description="Polar residues" evidence="1">
    <location>
        <begin position="1875"/>
        <end position="1893"/>
    </location>
</feature>
<dbReference type="InParanoid" id="W2SBH8"/>
<dbReference type="PANTHER" id="PTHR22754:SF32">
    <property type="entry name" value="DISCO-INTERACTING PROTEIN 2"/>
    <property type="match status" value="1"/>
</dbReference>
<dbReference type="RefSeq" id="XP_008710667.1">
    <property type="nucleotide sequence ID" value="XM_008712445.1"/>
</dbReference>
<protein>
    <recommendedName>
        <fullName evidence="2">DMAP1-binding domain-containing protein</fullName>
    </recommendedName>
</protein>
<feature type="compositionally biased region" description="Polar residues" evidence="1">
    <location>
        <begin position="1827"/>
        <end position="1837"/>
    </location>
</feature>
<feature type="region of interest" description="Disordered" evidence="1">
    <location>
        <begin position="198"/>
        <end position="217"/>
    </location>
</feature>
<feature type="compositionally biased region" description="Gly residues" evidence="1">
    <location>
        <begin position="1953"/>
        <end position="1964"/>
    </location>
</feature>
<evidence type="ECO:0000313" key="3">
    <source>
        <dbReference type="EMBL" id="ETN45955.1"/>
    </source>
</evidence>
<feature type="region of interest" description="Disordered" evidence="1">
    <location>
        <begin position="1662"/>
        <end position="1687"/>
    </location>
</feature>
<dbReference type="STRING" id="1220924.W2SBH8"/>
<evidence type="ECO:0000259" key="2">
    <source>
        <dbReference type="PROSITE" id="PS51912"/>
    </source>
</evidence>
<dbReference type="Pfam" id="PF24919">
    <property type="entry name" value="Mug62"/>
    <property type="match status" value="1"/>
</dbReference>
<dbReference type="InterPro" id="IPR010506">
    <property type="entry name" value="DMAP1-bd"/>
</dbReference>
<feature type="compositionally biased region" description="Basic and acidic residues" evidence="1">
    <location>
        <begin position="57"/>
        <end position="66"/>
    </location>
</feature>
<dbReference type="Proteomes" id="UP000030752">
    <property type="component" value="Unassembled WGS sequence"/>
</dbReference>
<dbReference type="InterPro" id="IPR045851">
    <property type="entry name" value="AMP-bd_C_sf"/>
</dbReference>
<dbReference type="PROSITE" id="PS51912">
    <property type="entry name" value="DMAP1_BIND"/>
    <property type="match status" value="1"/>
</dbReference>
<dbReference type="InterPro" id="IPR042099">
    <property type="entry name" value="ANL_N_sf"/>
</dbReference>
<dbReference type="SUPFAM" id="SSF56801">
    <property type="entry name" value="Acetyl-CoA synthetase-like"/>
    <property type="match status" value="2"/>
</dbReference>